<gene>
    <name evidence="2" type="ORF">THAOC_12209</name>
</gene>
<evidence type="ECO:0000313" key="2">
    <source>
        <dbReference type="EMBL" id="EJK66830.1"/>
    </source>
</evidence>
<reference evidence="2 3" key="1">
    <citation type="journal article" date="2012" name="Genome Biol.">
        <title>Genome and low-iron response of an oceanic diatom adapted to chronic iron limitation.</title>
        <authorList>
            <person name="Lommer M."/>
            <person name="Specht M."/>
            <person name="Roy A.S."/>
            <person name="Kraemer L."/>
            <person name="Andreson R."/>
            <person name="Gutowska M.A."/>
            <person name="Wolf J."/>
            <person name="Bergner S.V."/>
            <person name="Schilhabel M.B."/>
            <person name="Klostermeier U.C."/>
            <person name="Beiko R.G."/>
            <person name="Rosenstiel P."/>
            <person name="Hippler M."/>
            <person name="Laroche J."/>
        </authorList>
    </citation>
    <scope>NUCLEOTIDE SEQUENCE [LARGE SCALE GENOMIC DNA]</scope>
    <source>
        <strain evidence="2 3">CCMP1005</strain>
    </source>
</reference>
<proteinExistence type="predicted"/>
<organism evidence="2 3">
    <name type="scientific">Thalassiosira oceanica</name>
    <name type="common">Marine diatom</name>
    <dbReference type="NCBI Taxonomy" id="159749"/>
    <lineage>
        <taxon>Eukaryota</taxon>
        <taxon>Sar</taxon>
        <taxon>Stramenopiles</taxon>
        <taxon>Ochrophyta</taxon>
        <taxon>Bacillariophyta</taxon>
        <taxon>Coscinodiscophyceae</taxon>
        <taxon>Thalassiosirophycidae</taxon>
        <taxon>Thalassiosirales</taxon>
        <taxon>Thalassiosiraceae</taxon>
        <taxon>Thalassiosira</taxon>
    </lineage>
</organism>
<comment type="caution">
    <text evidence="2">The sequence shown here is derived from an EMBL/GenBank/DDBJ whole genome shotgun (WGS) entry which is preliminary data.</text>
</comment>
<feature type="compositionally biased region" description="Basic and acidic residues" evidence="1">
    <location>
        <begin position="16"/>
        <end position="26"/>
    </location>
</feature>
<name>K0SN84_THAOC</name>
<feature type="region of interest" description="Disordered" evidence="1">
    <location>
        <begin position="1"/>
        <end position="26"/>
    </location>
</feature>
<evidence type="ECO:0000256" key="1">
    <source>
        <dbReference type="SAM" id="MobiDB-lite"/>
    </source>
</evidence>
<accession>K0SN84</accession>
<dbReference type="EMBL" id="AGNL01014183">
    <property type="protein sequence ID" value="EJK66830.1"/>
    <property type="molecule type" value="Genomic_DNA"/>
</dbReference>
<dbReference type="Proteomes" id="UP000266841">
    <property type="component" value="Unassembled WGS sequence"/>
</dbReference>
<sequence length="140" mass="15782">MLRRLRGAHAASSLNGEDKNKLESNYRRRLPSNTAEYLYGRGVTTGDACHRIQLNIFMLAMECNITAALLRLDIAGSKMREAQAKRELDSAQSASEQELDAVERVEWIRRLQILEEERNATRSGFQATLVSNFDLGALRA</sequence>
<protein>
    <submittedName>
        <fullName evidence="2">Uncharacterized protein</fullName>
    </submittedName>
</protein>
<keyword evidence="3" id="KW-1185">Reference proteome</keyword>
<dbReference type="AlphaFoldDB" id="K0SN84"/>
<evidence type="ECO:0000313" key="3">
    <source>
        <dbReference type="Proteomes" id="UP000266841"/>
    </source>
</evidence>